<dbReference type="EMBL" id="MK072520">
    <property type="protein sequence ID" value="AYV86930.1"/>
    <property type="molecule type" value="Genomic_DNA"/>
</dbReference>
<proteinExistence type="predicted"/>
<accession>A0A3G5AIC7</accession>
<organism evidence="1">
    <name type="scientific">Sylvanvirus sp</name>
    <dbReference type="NCBI Taxonomy" id="2487774"/>
    <lineage>
        <taxon>Viruses</taxon>
    </lineage>
</organism>
<evidence type="ECO:0000313" key="1">
    <source>
        <dbReference type="EMBL" id="AYV86930.1"/>
    </source>
</evidence>
<reference evidence="1" key="1">
    <citation type="submission" date="2018-10" db="EMBL/GenBank/DDBJ databases">
        <title>Hidden diversity of soil giant viruses.</title>
        <authorList>
            <person name="Schulz F."/>
            <person name="Alteio L."/>
            <person name="Goudeau D."/>
            <person name="Ryan E.M."/>
            <person name="Malmstrom R.R."/>
            <person name="Blanchard J."/>
            <person name="Woyke T."/>
        </authorList>
    </citation>
    <scope>NUCLEOTIDE SEQUENCE</scope>
    <source>
        <strain evidence="1">SYV1</strain>
    </source>
</reference>
<dbReference type="Gene3D" id="1.20.1260.120">
    <property type="entry name" value="Protein of unknown function DUF2935"/>
    <property type="match status" value="1"/>
</dbReference>
<sequence length="341" mass="38639">MSSSSSSFLDFSWLHHQGPAQPTRHGFENFDRDITAPLSNQKVIGSAQAFQQELKDAKATKSTHLDWQVDPIDAELLEWIRDWHKQFLEHVGYLDLLLVRLPNDAFSSKSPLISPLPENQPQISTKTWDDFHHAKPLVDHLKGLAPLLVKGWKELEDQLYQQTESGLVNIAVLYTLCSWTYHFKVVIYKAHHDRAWWMGSASSALVKHMLEELVAFSLRLSGKLNVNQEAAFFSNIVADHISMTAHLMDPGGSQEQRDTVLQTLQLAEEGYRSMEEADEDAMIDIALDFVEKGASATQKIAPKLLNQSIPNTVLPIDLMHNIREHNIALKQLSKFNSLPME</sequence>
<name>A0A3G5AIC7_9VIRU</name>
<gene>
    <name evidence="1" type="ORF">Sylvanvirus14_15</name>
</gene>
<protein>
    <submittedName>
        <fullName evidence="1">Uncharacterized protein</fullName>
    </submittedName>
</protein>